<dbReference type="SUPFAM" id="SSF49384">
    <property type="entry name" value="Carbohydrate-binding domain"/>
    <property type="match status" value="1"/>
</dbReference>
<comment type="caution">
    <text evidence="3">The sequence shown here is derived from an EMBL/GenBank/DDBJ whole genome shotgun (WGS) entry which is preliminary data.</text>
</comment>
<organism evidence="3 4">
    <name type="scientific">Thalassotalea euphylliae</name>
    <dbReference type="NCBI Taxonomy" id="1655234"/>
    <lineage>
        <taxon>Bacteria</taxon>
        <taxon>Pseudomonadati</taxon>
        <taxon>Pseudomonadota</taxon>
        <taxon>Gammaproteobacteria</taxon>
        <taxon>Alteromonadales</taxon>
        <taxon>Colwelliaceae</taxon>
        <taxon>Thalassotalea</taxon>
    </lineage>
</organism>
<dbReference type="EMBL" id="QUOU01000001">
    <property type="protein sequence ID" value="REL28510.1"/>
    <property type="molecule type" value="Genomic_DNA"/>
</dbReference>
<proteinExistence type="predicted"/>
<feature type="signal peptide" evidence="1">
    <location>
        <begin position="1"/>
        <end position="24"/>
    </location>
</feature>
<name>A0A3E0TVP1_9GAMM</name>
<dbReference type="Pfam" id="PF07589">
    <property type="entry name" value="PEP-CTERM"/>
    <property type="match status" value="1"/>
</dbReference>
<dbReference type="RefSeq" id="WP_116009543.1">
    <property type="nucleotide sequence ID" value="NZ_QUOU01000001.1"/>
</dbReference>
<dbReference type="InterPro" id="IPR013424">
    <property type="entry name" value="Ice-binding_C"/>
</dbReference>
<dbReference type="AlphaFoldDB" id="A0A3E0TVP1"/>
<evidence type="ECO:0000259" key="2">
    <source>
        <dbReference type="Pfam" id="PF07589"/>
    </source>
</evidence>
<dbReference type="NCBIfam" id="TIGR02595">
    <property type="entry name" value="PEP_CTERM"/>
    <property type="match status" value="1"/>
</dbReference>
<dbReference type="Gene3D" id="2.60.40.680">
    <property type="match status" value="1"/>
</dbReference>
<dbReference type="InterPro" id="IPR008965">
    <property type="entry name" value="CBM2/CBM3_carb-bd_dom_sf"/>
</dbReference>
<reference evidence="3 4" key="1">
    <citation type="submission" date="2018-08" db="EMBL/GenBank/DDBJ databases">
        <title>Thalassotalea euphylliae genome.</title>
        <authorList>
            <person name="Summers S."/>
            <person name="Rice S.A."/>
            <person name="Freckelton M.L."/>
            <person name="Nedved B.T."/>
            <person name="Hadfield M.G."/>
        </authorList>
    </citation>
    <scope>NUCLEOTIDE SEQUENCE [LARGE SCALE GENOMIC DNA]</scope>
    <source>
        <strain evidence="3 4">H1</strain>
    </source>
</reference>
<keyword evidence="1" id="KW-0732">Signal</keyword>
<evidence type="ECO:0000313" key="4">
    <source>
        <dbReference type="Proteomes" id="UP000256478"/>
    </source>
</evidence>
<evidence type="ECO:0000313" key="3">
    <source>
        <dbReference type="EMBL" id="REL28510.1"/>
    </source>
</evidence>
<feature type="chain" id="PRO_5017550730" evidence="1">
    <location>
        <begin position="25"/>
        <end position="196"/>
    </location>
</feature>
<dbReference type="GO" id="GO:0030246">
    <property type="term" value="F:carbohydrate binding"/>
    <property type="evidence" value="ECO:0007669"/>
    <property type="project" value="InterPro"/>
</dbReference>
<gene>
    <name evidence="3" type="ORF">DXX93_19355</name>
</gene>
<feature type="domain" description="Ice-binding protein C-terminal" evidence="2">
    <location>
        <begin position="171"/>
        <end position="192"/>
    </location>
</feature>
<evidence type="ECO:0000256" key="1">
    <source>
        <dbReference type="SAM" id="SignalP"/>
    </source>
</evidence>
<sequence>MKVNRAGYWALFCMLFCLSTTLKATPILSFNNSGSDIIETVTLGDSVNLDLWISGLDADNLGGFDINMGFDNSILSLTNAVLDPLLTEFDFLSISPSAANVELSGVSLFGDLSAQADAFRLASFSFDTAAIGSGIIEISSALLSDELALPLAFDNFTATINVNDLVTTPPSIPEPTTWLLLIAGLGLAGRNALLRA</sequence>
<dbReference type="OrthoDB" id="6385379at2"/>
<protein>
    <submittedName>
        <fullName evidence="3">PEP-CTERM sorting domain-containing protein</fullName>
    </submittedName>
</protein>
<dbReference type="Proteomes" id="UP000256478">
    <property type="component" value="Unassembled WGS sequence"/>
</dbReference>
<accession>A0A3E0TVP1</accession>